<evidence type="ECO:0000256" key="13">
    <source>
        <dbReference type="ARBA" id="ARBA00031891"/>
    </source>
</evidence>
<sequence>MPMSNPDMTDPLPLAQRLIACPSVTPATGAVFEALEAMLAPLGFTVDRWITGDKPDGPVENLIALRANGPGMHFAFAGHLDVVPPGNGWASDPYQPEVRGELLHGRGAVDMKGSIASFVAALPACLDLPGSISLLITGDEEGVATYGTRAIMERMAAQGIKPDLCLVGEPTSVNRLGDMVKIGRRGSVNMWITVAGTQGHVAYPHLADNPIPRLVRILAAIEAIELDAGNDWFQPSNIEITDVSVGNEATNMIPGEARARISIRFNDIHTGAGLTERIQALVEAEGGTLTSQISGESFLTPPGEFSTLISEAITEATGLTTELSTTGGTSDARFLSALCPVVEFGLCNATMHKLDEAVAVQDLVTLRDIYTAIVRKAMVQAA</sequence>
<dbReference type="EC" id="3.5.1.18" evidence="4 15"/>
<dbReference type="OrthoDB" id="9809784at2"/>
<dbReference type="AlphaFoldDB" id="A0A4Q1KFI5"/>
<dbReference type="SUPFAM" id="SSF53187">
    <property type="entry name" value="Zn-dependent exopeptidases"/>
    <property type="match status" value="1"/>
</dbReference>
<dbReference type="InterPro" id="IPR050072">
    <property type="entry name" value="Peptidase_M20A"/>
</dbReference>
<dbReference type="GO" id="GO:0006526">
    <property type="term" value="P:L-arginine biosynthetic process"/>
    <property type="evidence" value="ECO:0007669"/>
    <property type="project" value="TreeGrafter"/>
</dbReference>
<dbReference type="Gene3D" id="3.30.70.360">
    <property type="match status" value="1"/>
</dbReference>
<dbReference type="InterPro" id="IPR005941">
    <property type="entry name" value="DapE_proteobac"/>
</dbReference>
<evidence type="ECO:0000313" key="17">
    <source>
        <dbReference type="EMBL" id="RXR28448.1"/>
    </source>
</evidence>
<feature type="domain" description="Peptidase M20 dimerisation" evidence="16">
    <location>
        <begin position="182"/>
        <end position="286"/>
    </location>
</feature>
<dbReference type="Pfam" id="PF07687">
    <property type="entry name" value="M20_dimer"/>
    <property type="match status" value="1"/>
</dbReference>
<evidence type="ECO:0000256" key="6">
    <source>
        <dbReference type="ARBA" id="ARBA00022605"/>
    </source>
</evidence>
<dbReference type="PROSITE" id="PS00759">
    <property type="entry name" value="ARGE_DAPE_CPG2_2"/>
    <property type="match status" value="1"/>
</dbReference>
<keyword evidence="8 15" id="KW-0378">Hydrolase</keyword>
<keyword evidence="6 15" id="KW-0028">Amino-acid biosynthesis</keyword>
<protein>
    <recommendedName>
        <fullName evidence="5 15">Succinyl-diaminopimelate desuccinylase</fullName>
        <shortName evidence="15">SDAP desuccinylase</shortName>
        <ecNumber evidence="4 15">3.5.1.18</ecNumber>
    </recommendedName>
    <alternativeName>
        <fullName evidence="13 15">N-succinyl-LL-2,6-diaminoheptanedioate amidohydrolase</fullName>
    </alternativeName>
</protein>
<evidence type="ECO:0000256" key="14">
    <source>
        <dbReference type="ARBA" id="ARBA00051301"/>
    </source>
</evidence>
<comment type="catalytic activity">
    <reaction evidence="14 15">
        <text>N-succinyl-(2S,6S)-2,6-diaminopimelate + H2O = (2S,6S)-2,6-diaminopimelate + succinate</text>
        <dbReference type="Rhea" id="RHEA:22608"/>
        <dbReference type="ChEBI" id="CHEBI:15377"/>
        <dbReference type="ChEBI" id="CHEBI:30031"/>
        <dbReference type="ChEBI" id="CHEBI:57609"/>
        <dbReference type="ChEBI" id="CHEBI:58087"/>
        <dbReference type="EC" id="3.5.1.18"/>
    </reaction>
</comment>
<keyword evidence="18" id="KW-1185">Reference proteome</keyword>
<comment type="caution">
    <text evidence="17">The sequence shown here is derived from an EMBL/GenBank/DDBJ whole genome shotgun (WGS) entry which is preliminary data.</text>
</comment>
<evidence type="ECO:0000256" key="15">
    <source>
        <dbReference type="HAMAP-Rule" id="MF_01690"/>
    </source>
</evidence>
<evidence type="ECO:0000256" key="1">
    <source>
        <dbReference type="ARBA" id="ARBA00005130"/>
    </source>
</evidence>
<feature type="binding site" evidence="15">
    <location>
        <position position="79"/>
    </location>
    <ligand>
        <name>Zn(2+)</name>
        <dbReference type="ChEBI" id="CHEBI:29105"/>
        <label>1</label>
    </ligand>
</feature>
<dbReference type="InterPro" id="IPR036264">
    <property type="entry name" value="Bact_exopeptidase_dim_dom"/>
</dbReference>
<evidence type="ECO:0000256" key="5">
    <source>
        <dbReference type="ARBA" id="ARBA00022391"/>
    </source>
</evidence>
<dbReference type="InterPro" id="IPR002933">
    <property type="entry name" value="Peptidase_M20"/>
</dbReference>
<comment type="subunit">
    <text evidence="3 15">Homodimer.</text>
</comment>
<dbReference type="GO" id="GO:0009014">
    <property type="term" value="F:succinyl-diaminopimelate desuccinylase activity"/>
    <property type="evidence" value="ECO:0007669"/>
    <property type="project" value="UniProtKB-UniRule"/>
</dbReference>
<dbReference type="GO" id="GO:0008270">
    <property type="term" value="F:zinc ion binding"/>
    <property type="evidence" value="ECO:0007669"/>
    <property type="project" value="UniProtKB-UniRule"/>
</dbReference>
<dbReference type="NCBIfam" id="TIGR01246">
    <property type="entry name" value="dapE_proteo"/>
    <property type="match status" value="1"/>
</dbReference>
<dbReference type="UniPathway" id="UPA00034">
    <property type="reaction ID" value="UER00021"/>
</dbReference>
<dbReference type="HAMAP" id="MF_01690">
    <property type="entry name" value="DapE"/>
    <property type="match status" value="1"/>
</dbReference>
<evidence type="ECO:0000256" key="3">
    <source>
        <dbReference type="ARBA" id="ARBA00011738"/>
    </source>
</evidence>
<feature type="active site" evidence="15">
    <location>
        <position position="81"/>
    </location>
</feature>
<evidence type="ECO:0000256" key="7">
    <source>
        <dbReference type="ARBA" id="ARBA00022723"/>
    </source>
</evidence>
<evidence type="ECO:0000256" key="4">
    <source>
        <dbReference type="ARBA" id="ARBA00011921"/>
    </source>
</evidence>
<feature type="binding site" evidence="15">
    <location>
        <position position="169"/>
    </location>
    <ligand>
        <name>Zn(2+)</name>
        <dbReference type="ChEBI" id="CHEBI:29105"/>
        <label>1</label>
    </ligand>
</feature>
<evidence type="ECO:0000256" key="11">
    <source>
        <dbReference type="ARBA" id="ARBA00023154"/>
    </source>
</evidence>
<keyword evidence="9 15" id="KW-0862">Zinc</keyword>
<dbReference type="PANTHER" id="PTHR43808">
    <property type="entry name" value="ACETYLORNITHINE DEACETYLASE"/>
    <property type="match status" value="1"/>
</dbReference>
<dbReference type="Proteomes" id="UP000290958">
    <property type="component" value="Unassembled WGS sequence"/>
</dbReference>
<evidence type="ECO:0000259" key="16">
    <source>
        <dbReference type="Pfam" id="PF07687"/>
    </source>
</evidence>
<dbReference type="EMBL" id="SBKP01000009">
    <property type="protein sequence ID" value="RXR28448.1"/>
    <property type="molecule type" value="Genomic_DNA"/>
</dbReference>
<gene>
    <name evidence="15" type="primary">dapE</name>
    <name evidence="17" type="ORF">EQG66_10435</name>
</gene>
<evidence type="ECO:0000313" key="18">
    <source>
        <dbReference type="Proteomes" id="UP000290958"/>
    </source>
</evidence>
<feature type="binding site" evidence="15">
    <location>
        <position position="110"/>
    </location>
    <ligand>
        <name>Zn(2+)</name>
        <dbReference type="ChEBI" id="CHEBI:29105"/>
        <label>2</label>
    </ligand>
</feature>
<evidence type="ECO:0000256" key="8">
    <source>
        <dbReference type="ARBA" id="ARBA00022801"/>
    </source>
</evidence>
<keyword evidence="7 15" id="KW-0479">Metal-binding</keyword>
<name>A0A4Q1KFI5_9SPHN</name>
<evidence type="ECO:0000256" key="10">
    <source>
        <dbReference type="ARBA" id="ARBA00022915"/>
    </source>
</evidence>
<keyword evidence="11 15" id="KW-0457">Lysine biosynthesis</keyword>
<evidence type="ECO:0000256" key="9">
    <source>
        <dbReference type="ARBA" id="ARBA00022833"/>
    </source>
</evidence>
<dbReference type="InterPro" id="IPR001261">
    <property type="entry name" value="ArgE/DapE_CS"/>
</dbReference>
<organism evidence="17 18">
    <name type="scientific">Sphingobium fluviale</name>
    <dbReference type="NCBI Taxonomy" id="2506423"/>
    <lineage>
        <taxon>Bacteria</taxon>
        <taxon>Pseudomonadati</taxon>
        <taxon>Pseudomonadota</taxon>
        <taxon>Alphaproteobacteria</taxon>
        <taxon>Sphingomonadales</taxon>
        <taxon>Sphingomonadaceae</taxon>
        <taxon>Sphingobium</taxon>
    </lineage>
</organism>
<comment type="cofactor">
    <cofactor evidence="15">
        <name>Zn(2+)</name>
        <dbReference type="ChEBI" id="CHEBI:29105"/>
    </cofactor>
    <cofactor evidence="15">
        <name>Co(2+)</name>
        <dbReference type="ChEBI" id="CHEBI:48828"/>
    </cofactor>
    <text evidence="15">Binds 2 Zn(2+) or Co(2+) ions per subunit.</text>
</comment>
<dbReference type="InterPro" id="IPR011650">
    <property type="entry name" value="Peptidase_M20_dimer"/>
</dbReference>
<dbReference type="PANTHER" id="PTHR43808:SF31">
    <property type="entry name" value="N-ACETYL-L-CITRULLINE DEACETYLASE"/>
    <property type="match status" value="1"/>
</dbReference>
<comment type="function">
    <text evidence="15">Catalyzes the hydrolysis of N-succinyl-L,L-diaminopimelic acid (SDAP), forming succinate and LL-2,6-diaminopimelate (DAP), an intermediate involved in the bacterial biosynthesis of lysine and meso-diaminopimelic acid, an essential component of bacterial cell walls.</text>
</comment>
<comment type="similarity">
    <text evidence="2 15">Belongs to the peptidase M20A family. DapE subfamily.</text>
</comment>
<accession>A0A4Q1KFI5</accession>
<dbReference type="GO" id="GO:0019877">
    <property type="term" value="P:diaminopimelate biosynthetic process"/>
    <property type="evidence" value="ECO:0007669"/>
    <property type="project" value="UniProtKB-UniRule"/>
</dbReference>
<evidence type="ECO:0000256" key="12">
    <source>
        <dbReference type="ARBA" id="ARBA00023285"/>
    </source>
</evidence>
<proteinExistence type="inferred from homology"/>
<comment type="pathway">
    <text evidence="1 15">Amino-acid biosynthesis; L-lysine biosynthesis via DAP pathway; LL-2,6-diaminopimelate from (S)-tetrahydrodipicolinate (succinylase route): step 3/3.</text>
</comment>
<dbReference type="GO" id="GO:0050897">
    <property type="term" value="F:cobalt ion binding"/>
    <property type="evidence" value="ECO:0007669"/>
    <property type="project" value="UniProtKB-UniRule"/>
</dbReference>
<keyword evidence="10 15" id="KW-0220">Diaminopimelate biosynthesis</keyword>
<reference evidence="18" key="1">
    <citation type="submission" date="2019-01" db="EMBL/GenBank/DDBJ databases">
        <title>Cytophagaceae bacterium strain CAR-16.</title>
        <authorList>
            <person name="Chen W.-M."/>
        </authorList>
    </citation>
    <scope>NUCLEOTIDE SEQUENCE [LARGE SCALE GENOMIC DNA]</scope>
    <source>
        <strain evidence="18">CHR27</strain>
    </source>
</reference>
<keyword evidence="12 15" id="KW-0170">Cobalt</keyword>
<dbReference type="Pfam" id="PF01546">
    <property type="entry name" value="Peptidase_M20"/>
    <property type="match status" value="1"/>
</dbReference>
<dbReference type="Gene3D" id="3.40.630.10">
    <property type="entry name" value="Zn peptidases"/>
    <property type="match status" value="1"/>
</dbReference>
<dbReference type="NCBIfam" id="NF009557">
    <property type="entry name" value="PRK13009.1"/>
    <property type="match status" value="1"/>
</dbReference>
<dbReference type="CDD" id="cd03891">
    <property type="entry name" value="M20_DapE_proteobac"/>
    <property type="match status" value="1"/>
</dbReference>
<feature type="binding site" evidence="15">
    <location>
        <position position="141"/>
    </location>
    <ligand>
        <name>Zn(2+)</name>
        <dbReference type="ChEBI" id="CHEBI:29105"/>
        <label>2</label>
    </ligand>
</feature>
<dbReference type="GO" id="GO:0009089">
    <property type="term" value="P:lysine biosynthetic process via diaminopimelate"/>
    <property type="evidence" value="ECO:0007669"/>
    <property type="project" value="UniProtKB-UniRule"/>
</dbReference>
<feature type="binding site" evidence="15">
    <location>
        <position position="352"/>
    </location>
    <ligand>
        <name>Zn(2+)</name>
        <dbReference type="ChEBI" id="CHEBI:29105"/>
        <label>2</label>
    </ligand>
</feature>
<dbReference type="GO" id="GO:0008777">
    <property type="term" value="F:acetylornithine deacetylase activity"/>
    <property type="evidence" value="ECO:0007669"/>
    <property type="project" value="TreeGrafter"/>
</dbReference>
<feature type="binding site" evidence="15">
    <location>
        <position position="110"/>
    </location>
    <ligand>
        <name>Zn(2+)</name>
        <dbReference type="ChEBI" id="CHEBI:29105"/>
        <label>1</label>
    </ligand>
</feature>
<dbReference type="SUPFAM" id="SSF55031">
    <property type="entry name" value="Bacterial exopeptidase dimerisation domain"/>
    <property type="match status" value="1"/>
</dbReference>
<feature type="active site" description="Proton acceptor" evidence="15">
    <location>
        <position position="140"/>
    </location>
</feature>
<evidence type="ECO:0000256" key="2">
    <source>
        <dbReference type="ARBA" id="ARBA00006746"/>
    </source>
</evidence>